<sequence>MTDDPGPDEPQPDEPQPEEPTAPRCIVVGGGPGGMLAAYLLARAGIAVTLLESHQDFDRDFRGDSLHPWTLELMDRLGLAEDLLALPHFKATRFRMFTPAGTVITTDYTKLDSRFPFVALMPQVRFLDFLAGRAAALPEFTVITGARVRKLIFDGDRVAGVAWRDADGPRELRADLVIAADGRFSKLRALSELPVDDLGATTDLLWFRMPRRPDDPAEADVDLYFGRDAYAGLLGGVQDWQIGVTVPKGGYAAARSAGVAPIKQFLAAHLGWLGDRIELLTGFDQITLLSVELKRVRTWHREGLLLIGDAAHVISPVGGNGILMALQDAVVAANLLVPALRRTERPGAEVMSAIQSAREPAIVQVQQAQVRTEQRAADARERNRPLIPGRLLKVITALPGARRRSAARNGYGPYPPALAADLFGADHR</sequence>
<feature type="region of interest" description="Disordered" evidence="2">
    <location>
        <begin position="1"/>
        <end position="23"/>
    </location>
</feature>
<dbReference type="PANTHER" id="PTHR43476">
    <property type="entry name" value="3-(3-HYDROXY-PHENYL)PROPIONATE/3-HYDROXYCINNAMIC ACID HYDROXYLASE"/>
    <property type="match status" value="1"/>
</dbReference>
<accession>A0A4R7J586</accession>
<feature type="compositionally biased region" description="Acidic residues" evidence="2">
    <location>
        <begin position="1"/>
        <end position="17"/>
    </location>
</feature>
<name>A0A4R7J586_9ACTN</name>
<dbReference type="Pfam" id="PF01494">
    <property type="entry name" value="FAD_binding_3"/>
    <property type="match status" value="1"/>
</dbReference>
<dbReference type="PRINTS" id="PR00420">
    <property type="entry name" value="RNGMNOXGNASE"/>
</dbReference>
<dbReference type="PANTHER" id="PTHR43476:SF5">
    <property type="entry name" value="FAD-DEPENDENT MONOOXYGENASE"/>
    <property type="match status" value="1"/>
</dbReference>
<evidence type="ECO:0000256" key="2">
    <source>
        <dbReference type="SAM" id="MobiDB-lite"/>
    </source>
</evidence>
<dbReference type="GO" id="GO:0071949">
    <property type="term" value="F:FAD binding"/>
    <property type="evidence" value="ECO:0007669"/>
    <property type="project" value="InterPro"/>
</dbReference>
<proteinExistence type="predicted"/>
<dbReference type="EMBL" id="SOAW01000001">
    <property type="protein sequence ID" value="TDT32502.1"/>
    <property type="molecule type" value="Genomic_DNA"/>
</dbReference>
<dbReference type="InterPro" id="IPR002938">
    <property type="entry name" value="FAD-bd"/>
</dbReference>
<dbReference type="AlphaFoldDB" id="A0A4R7J586"/>
<organism evidence="4 5">
    <name type="scientific">Naumannella halotolerans</name>
    <dbReference type="NCBI Taxonomy" id="993414"/>
    <lineage>
        <taxon>Bacteria</taxon>
        <taxon>Bacillati</taxon>
        <taxon>Actinomycetota</taxon>
        <taxon>Actinomycetes</taxon>
        <taxon>Propionibacteriales</taxon>
        <taxon>Propionibacteriaceae</taxon>
        <taxon>Naumannella</taxon>
    </lineage>
</organism>
<gene>
    <name evidence="4" type="ORF">CLV29_0080</name>
</gene>
<keyword evidence="5" id="KW-1185">Reference proteome</keyword>
<dbReference type="RefSeq" id="WP_208292691.1">
    <property type="nucleotide sequence ID" value="NZ_SOAW01000001.1"/>
</dbReference>
<dbReference type="GO" id="GO:0016491">
    <property type="term" value="F:oxidoreductase activity"/>
    <property type="evidence" value="ECO:0007669"/>
    <property type="project" value="UniProtKB-KW"/>
</dbReference>
<dbReference type="InterPro" id="IPR050631">
    <property type="entry name" value="PheA/TfdB_FAD_monoxygenase"/>
</dbReference>
<evidence type="ECO:0000313" key="5">
    <source>
        <dbReference type="Proteomes" id="UP000295371"/>
    </source>
</evidence>
<reference evidence="4 5" key="1">
    <citation type="submission" date="2019-03" db="EMBL/GenBank/DDBJ databases">
        <title>Genomic Encyclopedia of Archaeal and Bacterial Type Strains, Phase II (KMG-II): from individual species to whole genera.</title>
        <authorList>
            <person name="Goeker M."/>
        </authorList>
    </citation>
    <scope>NUCLEOTIDE SEQUENCE [LARGE SCALE GENOMIC DNA]</scope>
    <source>
        <strain evidence="4 5">DSM 24323</strain>
    </source>
</reference>
<comment type="caution">
    <text evidence="4">The sequence shown here is derived from an EMBL/GenBank/DDBJ whole genome shotgun (WGS) entry which is preliminary data.</text>
</comment>
<evidence type="ECO:0000256" key="1">
    <source>
        <dbReference type="ARBA" id="ARBA00023002"/>
    </source>
</evidence>
<protein>
    <submittedName>
        <fullName evidence="4">2-polyprenyl-6-methoxyphenol hydroxylase-like FAD-dependent oxidoreductase</fullName>
    </submittedName>
</protein>
<dbReference type="Gene3D" id="3.50.50.60">
    <property type="entry name" value="FAD/NAD(P)-binding domain"/>
    <property type="match status" value="2"/>
</dbReference>
<dbReference type="Proteomes" id="UP000295371">
    <property type="component" value="Unassembled WGS sequence"/>
</dbReference>
<dbReference type="InterPro" id="IPR036188">
    <property type="entry name" value="FAD/NAD-bd_sf"/>
</dbReference>
<evidence type="ECO:0000313" key="4">
    <source>
        <dbReference type="EMBL" id="TDT32502.1"/>
    </source>
</evidence>
<feature type="domain" description="FAD-binding" evidence="3">
    <location>
        <begin position="26"/>
        <end position="343"/>
    </location>
</feature>
<keyword evidence="1" id="KW-0560">Oxidoreductase</keyword>
<evidence type="ECO:0000259" key="3">
    <source>
        <dbReference type="Pfam" id="PF01494"/>
    </source>
</evidence>
<dbReference type="SUPFAM" id="SSF51905">
    <property type="entry name" value="FAD/NAD(P)-binding domain"/>
    <property type="match status" value="1"/>
</dbReference>